<feature type="compositionally biased region" description="Polar residues" evidence="1">
    <location>
        <begin position="193"/>
        <end position="202"/>
    </location>
</feature>
<feature type="region of interest" description="Disordered" evidence="1">
    <location>
        <begin position="189"/>
        <end position="210"/>
    </location>
</feature>
<keyword evidence="4" id="KW-1185">Reference proteome</keyword>
<organism evidence="3 4">
    <name type="scientific">Brassica napus</name>
    <name type="common">Rape</name>
    <dbReference type="NCBI Taxonomy" id="3708"/>
    <lineage>
        <taxon>Eukaryota</taxon>
        <taxon>Viridiplantae</taxon>
        <taxon>Streptophyta</taxon>
        <taxon>Embryophyta</taxon>
        <taxon>Tracheophyta</taxon>
        <taxon>Spermatophyta</taxon>
        <taxon>Magnoliopsida</taxon>
        <taxon>eudicotyledons</taxon>
        <taxon>Gunneridae</taxon>
        <taxon>Pentapetalae</taxon>
        <taxon>rosids</taxon>
        <taxon>malvids</taxon>
        <taxon>Brassicales</taxon>
        <taxon>Brassicaceae</taxon>
        <taxon>Brassiceae</taxon>
        <taxon>Brassica</taxon>
    </lineage>
</organism>
<gene>
    <name evidence="3" type="ORF">HID58_095870</name>
</gene>
<dbReference type="Proteomes" id="UP000824890">
    <property type="component" value="Unassembled WGS sequence"/>
</dbReference>
<sequence length="249" mass="27660">MIFTDEIEESKTGVQLPVKLEIVEDFLEEENGPANKRSKLWSNGTSVSLIPPNLLDEPSPLGLSLRKSPSLQDLIQMRLSQSVKKETIANASSLVGTVEKLKASNFPATVLRIGQWEPRKHTLWQATSDFTDGQASMNRQHFLQCLPGILNKHIEKLLQCDHRLFCLSQEPEMNFDTLFSDTRQSIFEDPSVSGAQSSSEHMSLSHDALSPSSVMDARAIEGGVGARNWNQIHTIYLDERLPCVSVGSS</sequence>
<dbReference type="EMBL" id="JAGKQM010002217">
    <property type="protein sequence ID" value="KAH0850011.1"/>
    <property type="molecule type" value="Genomic_DNA"/>
</dbReference>
<evidence type="ECO:0000313" key="3">
    <source>
        <dbReference type="EMBL" id="KAH0850011.1"/>
    </source>
</evidence>
<accession>A0ABQ7X269</accession>
<reference evidence="3 4" key="1">
    <citation type="submission" date="2021-05" db="EMBL/GenBank/DDBJ databases">
        <title>Genome Assembly of Synthetic Allotetraploid Brassica napus Reveals Homoeologous Exchanges between Subgenomes.</title>
        <authorList>
            <person name="Davis J.T."/>
        </authorList>
    </citation>
    <scope>NUCLEOTIDE SEQUENCE [LARGE SCALE GENOMIC DNA]</scope>
    <source>
        <strain evidence="4">cv. Da-Ae</strain>
        <tissue evidence="3">Seedling</tissue>
    </source>
</reference>
<feature type="domain" description="TRF2/HOY1 PH-like" evidence="2">
    <location>
        <begin position="117"/>
        <end position="151"/>
    </location>
</feature>
<dbReference type="Pfam" id="PF24818">
    <property type="entry name" value="PH_TRF2_HOY1"/>
    <property type="match status" value="1"/>
</dbReference>
<evidence type="ECO:0000259" key="2">
    <source>
        <dbReference type="Pfam" id="PF24818"/>
    </source>
</evidence>
<name>A0ABQ7X269_BRANA</name>
<evidence type="ECO:0000313" key="4">
    <source>
        <dbReference type="Proteomes" id="UP000824890"/>
    </source>
</evidence>
<protein>
    <recommendedName>
        <fullName evidence="2">TRF2/HOY1 PH-like domain-containing protein</fullName>
    </recommendedName>
</protein>
<evidence type="ECO:0000256" key="1">
    <source>
        <dbReference type="SAM" id="MobiDB-lite"/>
    </source>
</evidence>
<dbReference type="InterPro" id="IPR057939">
    <property type="entry name" value="TRF2_HOY1_PH"/>
</dbReference>
<dbReference type="PANTHER" id="PTHR33494">
    <property type="entry name" value="OS02G0793800 PROTEIN"/>
    <property type="match status" value="1"/>
</dbReference>
<proteinExistence type="predicted"/>
<dbReference type="PANTHER" id="PTHR33494:SF27">
    <property type="entry name" value="ATP-DEPENDENT DNA HELICASE"/>
    <property type="match status" value="1"/>
</dbReference>
<comment type="caution">
    <text evidence="3">The sequence shown here is derived from an EMBL/GenBank/DDBJ whole genome shotgun (WGS) entry which is preliminary data.</text>
</comment>